<evidence type="ECO:0000256" key="1">
    <source>
        <dbReference type="SAM" id="MobiDB-lite"/>
    </source>
</evidence>
<accession>A0A699PUH5</accession>
<feature type="compositionally biased region" description="Acidic residues" evidence="1">
    <location>
        <begin position="198"/>
        <end position="238"/>
    </location>
</feature>
<gene>
    <name evidence="2" type="ORF">Tci_827325</name>
</gene>
<feature type="non-terminal residue" evidence="2">
    <location>
        <position position="238"/>
    </location>
</feature>
<feature type="non-terminal residue" evidence="2">
    <location>
        <position position="1"/>
    </location>
</feature>
<feature type="region of interest" description="Disordered" evidence="1">
    <location>
        <begin position="98"/>
        <end position="139"/>
    </location>
</feature>
<protein>
    <submittedName>
        <fullName evidence="2">Uncharacterized protein</fullName>
    </submittedName>
</protein>
<reference evidence="2" key="1">
    <citation type="journal article" date="2019" name="Sci. Rep.">
        <title>Draft genome of Tanacetum cinerariifolium, the natural source of mosquito coil.</title>
        <authorList>
            <person name="Yamashiro T."/>
            <person name="Shiraishi A."/>
            <person name="Satake H."/>
            <person name="Nakayama K."/>
        </authorList>
    </citation>
    <scope>NUCLEOTIDE SEQUENCE</scope>
</reference>
<feature type="region of interest" description="Disordered" evidence="1">
    <location>
        <begin position="168"/>
        <end position="238"/>
    </location>
</feature>
<feature type="compositionally biased region" description="Low complexity" evidence="1">
    <location>
        <begin position="130"/>
        <end position="139"/>
    </location>
</feature>
<sequence length="238" mass="26304">FVYQVKHKNHKKSNEMYYPQFTEAIIHYFMSKDPSIPRRNKVNWHYVRDDHMFSTIKLVSRHQNTQQFGALLPIDLTNEEIRNSNAYKEYYTIATGAAPPKPKASVRRTRSSFDTSITPPTAAAGPRLTSSQKGKQAAKASKAKSLSALFEVAMTEAQQLKLVTKRSMQQTHISHASSSGADEGTGSISGVPDVPTNESEEELSWNSTDDEGDAGEGKDGDDDEEDEGDDGEEGDGDD</sequence>
<name>A0A699PUH5_TANCI</name>
<evidence type="ECO:0000313" key="2">
    <source>
        <dbReference type="EMBL" id="GFC55355.1"/>
    </source>
</evidence>
<feature type="compositionally biased region" description="Polar residues" evidence="1">
    <location>
        <begin position="168"/>
        <end position="180"/>
    </location>
</feature>
<dbReference type="AlphaFoldDB" id="A0A699PUH5"/>
<comment type="caution">
    <text evidence="2">The sequence shown here is derived from an EMBL/GenBank/DDBJ whole genome shotgun (WGS) entry which is preliminary data.</text>
</comment>
<proteinExistence type="predicted"/>
<dbReference type="EMBL" id="BKCJ010964885">
    <property type="protein sequence ID" value="GFC55355.1"/>
    <property type="molecule type" value="Genomic_DNA"/>
</dbReference>
<organism evidence="2">
    <name type="scientific">Tanacetum cinerariifolium</name>
    <name type="common">Dalmatian daisy</name>
    <name type="synonym">Chrysanthemum cinerariifolium</name>
    <dbReference type="NCBI Taxonomy" id="118510"/>
    <lineage>
        <taxon>Eukaryota</taxon>
        <taxon>Viridiplantae</taxon>
        <taxon>Streptophyta</taxon>
        <taxon>Embryophyta</taxon>
        <taxon>Tracheophyta</taxon>
        <taxon>Spermatophyta</taxon>
        <taxon>Magnoliopsida</taxon>
        <taxon>eudicotyledons</taxon>
        <taxon>Gunneridae</taxon>
        <taxon>Pentapetalae</taxon>
        <taxon>asterids</taxon>
        <taxon>campanulids</taxon>
        <taxon>Asterales</taxon>
        <taxon>Asteraceae</taxon>
        <taxon>Asteroideae</taxon>
        <taxon>Anthemideae</taxon>
        <taxon>Anthemidinae</taxon>
        <taxon>Tanacetum</taxon>
    </lineage>
</organism>